<feature type="binding site" evidence="12">
    <location>
        <position position="191"/>
    </location>
    <ligand>
        <name>pyridoxal 5'-phosphate</name>
        <dbReference type="ChEBI" id="CHEBI:597326"/>
    </ligand>
</feature>
<dbReference type="UniPathway" id="UPA00135">
    <property type="reaction ID" value="UER00197"/>
</dbReference>
<dbReference type="AlphaFoldDB" id="A0A378RMD7"/>
<comment type="subcellular location">
    <subcellularLocation>
        <location evidence="12">Cytoplasm</location>
    </subcellularLocation>
</comment>
<dbReference type="Pfam" id="PF00266">
    <property type="entry name" value="Aminotran_5"/>
    <property type="match status" value="1"/>
</dbReference>
<keyword evidence="7 12" id="KW-0663">Pyridoxal phosphate</keyword>
<evidence type="ECO:0000256" key="5">
    <source>
        <dbReference type="ARBA" id="ARBA00022605"/>
    </source>
</evidence>
<dbReference type="InterPro" id="IPR022278">
    <property type="entry name" value="Pser_aminoTfrase"/>
</dbReference>
<dbReference type="UniPathway" id="UPA00244">
    <property type="reaction ID" value="UER00311"/>
</dbReference>
<evidence type="ECO:0000256" key="7">
    <source>
        <dbReference type="ARBA" id="ARBA00022898"/>
    </source>
</evidence>
<dbReference type="InterPro" id="IPR020578">
    <property type="entry name" value="Aminotrans_V_PyrdxlP_BS"/>
</dbReference>
<evidence type="ECO:0000256" key="9">
    <source>
        <dbReference type="ARBA" id="ARBA00023299"/>
    </source>
</evidence>
<reference evidence="14 15" key="1">
    <citation type="submission" date="2018-06" db="EMBL/GenBank/DDBJ databases">
        <authorList>
            <consortium name="Pathogen Informatics"/>
            <person name="Doyle S."/>
        </authorList>
    </citation>
    <scope>NUCLEOTIDE SEQUENCE [LARGE SCALE GENOMIC DNA]</scope>
    <source>
        <strain evidence="14 15">NCTC11179</strain>
    </source>
</reference>
<comment type="subunit">
    <text evidence="12">Homodimer.</text>
</comment>
<keyword evidence="15" id="KW-1185">Reference proteome</keyword>
<evidence type="ECO:0000256" key="2">
    <source>
        <dbReference type="ARBA" id="ARBA00005099"/>
    </source>
</evidence>
<evidence type="ECO:0000259" key="13">
    <source>
        <dbReference type="Pfam" id="PF00266"/>
    </source>
</evidence>
<keyword evidence="8 12" id="KW-0664">Pyridoxine biosynthesis</keyword>
<dbReference type="GO" id="GO:0006564">
    <property type="term" value="P:L-serine biosynthetic process"/>
    <property type="evidence" value="ECO:0007669"/>
    <property type="project" value="UniProtKB-UniRule"/>
</dbReference>
<dbReference type="InterPro" id="IPR015424">
    <property type="entry name" value="PyrdxlP-dep_Trfase"/>
</dbReference>
<dbReference type="PANTHER" id="PTHR43247:SF1">
    <property type="entry name" value="PHOSPHOSERINE AMINOTRANSFERASE"/>
    <property type="match status" value="1"/>
</dbReference>
<evidence type="ECO:0000256" key="11">
    <source>
        <dbReference type="ARBA" id="ARBA00049007"/>
    </source>
</evidence>
<dbReference type="Proteomes" id="UP000255024">
    <property type="component" value="Unassembled WGS sequence"/>
</dbReference>
<dbReference type="GO" id="GO:0004648">
    <property type="term" value="F:O-phospho-L-serine:2-oxoglutarate aminotransferase activity"/>
    <property type="evidence" value="ECO:0007669"/>
    <property type="project" value="UniProtKB-UniRule"/>
</dbReference>
<evidence type="ECO:0000256" key="12">
    <source>
        <dbReference type="HAMAP-Rule" id="MF_00160"/>
    </source>
</evidence>
<accession>A0A378RMD7</accession>
<evidence type="ECO:0000256" key="8">
    <source>
        <dbReference type="ARBA" id="ARBA00023096"/>
    </source>
</evidence>
<dbReference type="InterPro" id="IPR015421">
    <property type="entry name" value="PyrdxlP-dep_Trfase_major"/>
</dbReference>
<keyword evidence="5 12" id="KW-0028">Amino-acid biosynthesis</keyword>
<keyword evidence="12" id="KW-0963">Cytoplasm</keyword>
<organism evidence="14 15">
    <name type="scientific">Myroides odoratus</name>
    <name type="common">Flavobacterium odoratum</name>
    <dbReference type="NCBI Taxonomy" id="256"/>
    <lineage>
        <taxon>Bacteria</taxon>
        <taxon>Pseudomonadati</taxon>
        <taxon>Bacteroidota</taxon>
        <taxon>Flavobacteriia</taxon>
        <taxon>Flavobacteriales</taxon>
        <taxon>Flavobacteriaceae</taxon>
        <taxon>Myroides</taxon>
    </lineage>
</organism>
<feature type="modified residue" description="N6-(pyridoxal phosphate)lysine" evidence="12">
    <location>
        <position position="192"/>
    </location>
</feature>
<dbReference type="Gene3D" id="3.40.640.10">
    <property type="entry name" value="Type I PLP-dependent aspartate aminotransferase-like (Major domain)"/>
    <property type="match status" value="1"/>
</dbReference>
<evidence type="ECO:0000256" key="1">
    <source>
        <dbReference type="ARBA" id="ARBA00004915"/>
    </source>
</evidence>
<feature type="binding site" evidence="12">
    <location>
        <begin position="77"/>
        <end position="78"/>
    </location>
    <ligand>
        <name>pyridoxal 5'-phosphate</name>
        <dbReference type="ChEBI" id="CHEBI:597326"/>
    </ligand>
</feature>
<dbReference type="FunFam" id="3.40.640.10:FF:000010">
    <property type="entry name" value="Phosphoserine aminotransferase"/>
    <property type="match status" value="1"/>
</dbReference>
<comment type="pathway">
    <text evidence="2 12">Amino-acid biosynthesis; L-serine biosynthesis; L-serine from 3-phospho-D-glycerate: step 2/3.</text>
</comment>
<comment type="function">
    <text evidence="12">Catalyzes the reversible conversion of 3-phosphohydroxypyruvate to phosphoserine and of 3-hydroxy-2-oxo-4-phosphonooxybutanoate to phosphohydroxythreonine.</text>
</comment>
<dbReference type="InterPro" id="IPR000192">
    <property type="entry name" value="Aminotrans_V_dom"/>
</dbReference>
<comment type="cofactor">
    <cofactor evidence="12">
        <name>pyridoxal 5'-phosphate</name>
        <dbReference type="ChEBI" id="CHEBI:597326"/>
    </cofactor>
    <text evidence="12">Binds 1 pyridoxal phosphate per subunit.</text>
</comment>
<feature type="binding site" evidence="12">
    <location>
        <position position="149"/>
    </location>
    <ligand>
        <name>pyridoxal 5'-phosphate</name>
        <dbReference type="ChEBI" id="CHEBI:597326"/>
    </ligand>
</feature>
<dbReference type="HAMAP" id="MF_00160">
    <property type="entry name" value="SerC_aminotrans_5"/>
    <property type="match status" value="1"/>
</dbReference>
<dbReference type="PROSITE" id="PS00595">
    <property type="entry name" value="AA_TRANSFER_CLASS_5"/>
    <property type="match status" value="1"/>
</dbReference>
<keyword evidence="9 12" id="KW-0718">Serine biosynthesis</keyword>
<comment type="catalytic activity">
    <reaction evidence="11 12">
        <text>O-phospho-L-serine + 2-oxoglutarate = 3-phosphooxypyruvate + L-glutamate</text>
        <dbReference type="Rhea" id="RHEA:14329"/>
        <dbReference type="ChEBI" id="CHEBI:16810"/>
        <dbReference type="ChEBI" id="CHEBI:18110"/>
        <dbReference type="ChEBI" id="CHEBI:29985"/>
        <dbReference type="ChEBI" id="CHEBI:57524"/>
        <dbReference type="EC" id="2.6.1.52"/>
    </reaction>
</comment>
<keyword evidence="6 12" id="KW-0808">Transferase</keyword>
<dbReference type="EC" id="2.6.1.52" evidence="12"/>
<dbReference type="RefSeq" id="WP_115091134.1">
    <property type="nucleotide sequence ID" value="NZ_CP068107.1"/>
</dbReference>
<evidence type="ECO:0000313" key="14">
    <source>
        <dbReference type="EMBL" id="STZ28223.1"/>
    </source>
</evidence>
<gene>
    <name evidence="14" type="primary">serC_2</name>
    <name evidence="12" type="synonym">serC</name>
    <name evidence="14" type="ORF">NCTC11179_01765</name>
</gene>
<dbReference type="GO" id="GO:0030170">
    <property type="term" value="F:pyridoxal phosphate binding"/>
    <property type="evidence" value="ECO:0007669"/>
    <property type="project" value="UniProtKB-UniRule"/>
</dbReference>
<feature type="binding site" evidence="12">
    <location>
        <position position="42"/>
    </location>
    <ligand>
        <name>L-glutamate</name>
        <dbReference type="ChEBI" id="CHEBI:29985"/>
    </ligand>
</feature>
<evidence type="ECO:0000256" key="6">
    <source>
        <dbReference type="ARBA" id="ARBA00022679"/>
    </source>
</evidence>
<dbReference type="InterPro" id="IPR015422">
    <property type="entry name" value="PyrdxlP-dep_Trfase_small"/>
</dbReference>
<feature type="binding site" evidence="12">
    <location>
        <position position="168"/>
    </location>
    <ligand>
        <name>pyridoxal 5'-phosphate</name>
        <dbReference type="ChEBI" id="CHEBI:597326"/>
    </ligand>
</feature>
<protein>
    <recommendedName>
        <fullName evidence="12">Phosphoserine aminotransferase</fullName>
        <ecNumber evidence="12">2.6.1.52</ecNumber>
    </recommendedName>
    <alternativeName>
        <fullName evidence="12">Phosphohydroxythreonine aminotransferase</fullName>
        <shortName evidence="12">PSAT</shortName>
    </alternativeName>
</protein>
<evidence type="ECO:0000256" key="3">
    <source>
        <dbReference type="ARBA" id="ARBA00006904"/>
    </source>
</evidence>
<dbReference type="PANTHER" id="PTHR43247">
    <property type="entry name" value="PHOSPHOSERINE AMINOTRANSFERASE"/>
    <property type="match status" value="1"/>
</dbReference>
<comment type="similarity">
    <text evidence="3 12">Belongs to the class-V pyridoxal-phosphate-dependent aminotransferase family. SerC subfamily.</text>
</comment>
<feature type="binding site" evidence="12">
    <location>
        <position position="101"/>
    </location>
    <ligand>
        <name>pyridoxal 5'-phosphate</name>
        <dbReference type="ChEBI" id="CHEBI:597326"/>
    </ligand>
</feature>
<keyword evidence="4 12" id="KW-0032">Aminotransferase</keyword>
<comment type="catalytic activity">
    <reaction evidence="10 12">
        <text>4-(phosphooxy)-L-threonine + 2-oxoglutarate = (R)-3-hydroxy-2-oxo-4-phosphooxybutanoate + L-glutamate</text>
        <dbReference type="Rhea" id="RHEA:16573"/>
        <dbReference type="ChEBI" id="CHEBI:16810"/>
        <dbReference type="ChEBI" id="CHEBI:29985"/>
        <dbReference type="ChEBI" id="CHEBI:58452"/>
        <dbReference type="ChEBI" id="CHEBI:58538"/>
        <dbReference type="EC" id="2.6.1.52"/>
    </reaction>
</comment>
<evidence type="ECO:0000313" key="15">
    <source>
        <dbReference type="Proteomes" id="UP000255024"/>
    </source>
</evidence>
<name>A0A378RMD7_MYROD</name>
<dbReference type="FunFam" id="3.90.1150.10:FF:000006">
    <property type="entry name" value="Phosphoserine aminotransferase"/>
    <property type="match status" value="1"/>
</dbReference>
<sequence length="355" mass="39534">MKAVHNFCAGPSLLPQTVYEQAAQAVLNFENTGMSILSISHRSKEFIAALEEARHLSLELLGLDKKGYVALFLQGGASMEFLRIPYNLMQQKAAYINTGTWSSKAIKQAQMLGEVKVVASSEDQHFSYIPKEVRVEEAVDYLHFTSNNTIHGTQFNYLPQTNAPLVCDMSSDIYSREFAYDQIDLIYAGAQKNIGSAGVSLIITKEEILGKTKRDIPQMLDYQEHIAKDSLYHTANVFAVYTCLLNLRWLKQQGGVAAIEAINNKKAALLYQTLDDLDFISGTAAIEDRSKMNVTFTFKDEQLNAIFDQLCTEAQITNIKGHRSVGGYRASLYNAVSLSSVETLTTVLQQMKTLV</sequence>
<dbReference type="Gene3D" id="3.90.1150.10">
    <property type="entry name" value="Aspartate Aminotransferase, domain 1"/>
    <property type="match status" value="1"/>
</dbReference>
<dbReference type="PIRSF" id="PIRSF000525">
    <property type="entry name" value="SerC"/>
    <property type="match status" value="1"/>
</dbReference>
<proteinExistence type="inferred from homology"/>
<dbReference type="EMBL" id="UGQL01000001">
    <property type="protein sequence ID" value="STZ28223.1"/>
    <property type="molecule type" value="Genomic_DNA"/>
</dbReference>
<dbReference type="NCBIfam" id="NF003764">
    <property type="entry name" value="PRK05355.1"/>
    <property type="match status" value="1"/>
</dbReference>
<dbReference type="SUPFAM" id="SSF53383">
    <property type="entry name" value="PLP-dependent transferases"/>
    <property type="match status" value="1"/>
</dbReference>
<dbReference type="GO" id="GO:0008615">
    <property type="term" value="P:pyridoxine biosynthetic process"/>
    <property type="evidence" value="ECO:0007669"/>
    <property type="project" value="UniProtKB-UniRule"/>
</dbReference>
<evidence type="ECO:0000256" key="4">
    <source>
        <dbReference type="ARBA" id="ARBA00022576"/>
    </source>
</evidence>
<comment type="caution">
    <text evidence="12">Lacks conserved residue(s) required for the propagation of feature annotation.</text>
</comment>
<comment type="pathway">
    <text evidence="1 12">Cofactor biosynthesis; pyridoxine 5'-phosphate biosynthesis; pyridoxine 5'-phosphate from D-erythrose 4-phosphate: step 3/5.</text>
</comment>
<dbReference type="GO" id="GO:0005737">
    <property type="term" value="C:cytoplasm"/>
    <property type="evidence" value="ECO:0007669"/>
    <property type="project" value="UniProtKB-SubCell"/>
</dbReference>
<feature type="domain" description="Aminotransferase class V" evidence="13">
    <location>
        <begin position="5"/>
        <end position="344"/>
    </location>
</feature>
<evidence type="ECO:0000256" key="10">
    <source>
        <dbReference type="ARBA" id="ARBA00047630"/>
    </source>
</evidence>